<sequence>MGLLLRFRCGLVLCVCIGSFTRCSAFGTKPPRIVSSRPARTRREAGTELQTEGDGDLFSCGLDFGTSGARVSVARRRKETETGTSGARVSVARRRKETETGEVQFDEVFSERLPWSSGGSSDPFEWEGVMWELLGSVPAPVRSRVSACCVSGTSASVLLVDRNTGLPVDGERGRPRMYNWQAEGEELVCVDKFREEAVRVGASPMSSALSSSSALSKLLCWDFQKPLEENEWMAHQSDYMAMRLATGMPGGAPSRLVHSFSDWHNVLKDGYDLEELRYPEWIQRVGERVGEAEGGWKGRGARLQSSLPARVVPPGRFLFRLSPSGRAVTSLGLGGAGGGGGEAILPAVGGGTTDSNAAFLSTGASTEGDAVVSLGSTIAIKVLSRVRLEDSALGVYSHRFPNLGGSWAASPASVSILGRAPEGEKSFPEGEEQEEGGSKRGALWLAGGASNCGARLFRELGLSDETLAQTTKKILQDSEANRDLHPEHAETEADRERDALEVSANPSVTTSPSPSDSLNRSETAASCSPKKIGKVLSLESLFCYPLSLSEVPYPLPPSVKGERFPFADTNKMSGFIEASLLDGHGLPGIAQGEREKALLMEALAALTAVEAEGFRTLKRLGLSPLPLCIRTSGGGGKNEVWRRLRQSAIAHAMDLGVVEMSSKKREEEASSKDRLRKPATHGELTVEGDCGAEPAFGAARLGFEALKLENRALFESDGKDIIVQMDKPKWDTAFLGQRAVDSSVD</sequence>
<feature type="compositionally biased region" description="Basic and acidic residues" evidence="3">
    <location>
        <begin position="474"/>
        <end position="500"/>
    </location>
</feature>
<dbReference type="GO" id="GO:0019150">
    <property type="term" value="F:D-ribulokinase activity"/>
    <property type="evidence" value="ECO:0007669"/>
    <property type="project" value="TreeGrafter"/>
</dbReference>
<dbReference type="PANTHER" id="PTHR10196:SF80">
    <property type="entry name" value="D-RIBULOSE KINASE"/>
    <property type="match status" value="1"/>
</dbReference>
<feature type="signal peptide" evidence="4">
    <location>
        <begin position="1"/>
        <end position="25"/>
    </location>
</feature>
<gene>
    <name evidence="5" type="ORF">Cvel_20749</name>
</gene>
<name>A0A0G4G8J7_9ALVE</name>
<evidence type="ECO:0000313" key="5">
    <source>
        <dbReference type="EMBL" id="CEM25125.1"/>
    </source>
</evidence>
<dbReference type="Gene3D" id="3.30.420.40">
    <property type="match status" value="1"/>
</dbReference>
<feature type="compositionally biased region" description="Basic and acidic residues" evidence="3">
    <location>
        <begin position="661"/>
        <end position="673"/>
    </location>
</feature>
<dbReference type="GO" id="GO:0005997">
    <property type="term" value="P:xylulose metabolic process"/>
    <property type="evidence" value="ECO:0007669"/>
    <property type="project" value="TreeGrafter"/>
</dbReference>
<dbReference type="PANTHER" id="PTHR10196">
    <property type="entry name" value="SUGAR KINASE"/>
    <property type="match status" value="1"/>
</dbReference>
<keyword evidence="4" id="KW-0732">Signal</keyword>
<dbReference type="GO" id="GO:0004856">
    <property type="term" value="F:D-xylulokinase activity"/>
    <property type="evidence" value="ECO:0007669"/>
    <property type="project" value="TreeGrafter"/>
</dbReference>
<evidence type="ECO:0000256" key="4">
    <source>
        <dbReference type="SAM" id="SignalP"/>
    </source>
</evidence>
<evidence type="ECO:0008006" key="6">
    <source>
        <dbReference type="Google" id="ProtNLM"/>
    </source>
</evidence>
<dbReference type="GO" id="GO:0005829">
    <property type="term" value="C:cytosol"/>
    <property type="evidence" value="ECO:0007669"/>
    <property type="project" value="TreeGrafter"/>
</dbReference>
<feature type="region of interest" description="Disordered" evidence="3">
    <location>
        <begin position="75"/>
        <end position="98"/>
    </location>
</feature>
<feature type="compositionally biased region" description="Low complexity" evidence="3">
    <location>
        <begin position="502"/>
        <end position="517"/>
    </location>
</feature>
<protein>
    <recommendedName>
        <fullName evidence="6">Carbohydrate kinase FGGY N-terminal domain-containing protein</fullName>
    </recommendedName>
</protein>
<organism evidence="5">
    <name type="scientific">Chromera velia CCMP2878</name>
    <dbReference type="NCBI Taxonomy" id="1169474"/>
    <lineage>
        <taxon>Eukaryota</taxon>
        <taxon>Sar</taxon>
        <taxon>Alveolata</taxon>
        <taxon>Colpodellida</taxon>
        <taxon>Chromeraceae</taxon>
        <taxon>Chromera</taxon>
    </lineage>
</organism>
<feature type="region of interest" description="Disordered" evidence="3">
    <location>
        <begin position="660"/>
        <end position="688"/>
    </location>
</feature>
<dbReference type="AlphaFoldDB" id="A0A0G4G8J7"/>
<reference evidence="5" key="1">
    <citation type="submission" date="2014-11" db="EMBL/GenBank/DDBJ databases">
        <authorList>
            <person name="Otto D Thomas"/>
            <person name="Naeem Raeece"/>
        </authorList>
    </citation>
    <scope>NUCLEOTIDE SEQUENCE</scope>
</reference>
<evidence type="ECO:0000256" key="3">
    <source>
        <dbReference type="SAM" id="MobiDB-lite"/>
    </source>
</evidence>
<feature type="chain" id="PRO_5005190117" description="Carbohydrate kinase FGGY N-terminal domain-containing protein" evidence="4">
    <location>
        <begin position="26"/>
        <end position="745"/>
    </location>
</feature>
<evidence type="ECO:0000256" key="1">
    <source>
        <dbReference type="ARBA" id="ARBA00022679"/>
    </source>
</evidence>
<feature type="region of interest" description="Disordered" evidence="3">
    <location>
        <begin position="474"/>
        <end position="523"/>
    </location>
</feature>
<keyword evidence="1" id="KW-0808">Transferase</keyword>
<dbReference type="VEuPathDB" id="CryptoDB:Cvel_20749"/>
<accession>A0A0G4G8J7</accession>
<dbReference type="EMBL" id="CDMZ01000982">
    <property type="protein sequence ID" value="CEM25125.1"/>
    <property type="molecule type" value="Genomic_DNA"/>
</dbReference>
<evidence type="ECO:0000256" key="2">
    <source>
        <dbReference type="ARBA" id="ARBA00022777"/>
    </source>
</evidence>
<keyword evidence="2" id="KW-0418">Kinase</keyword>
<proteinExistence type="predicted"/>